<protein>
    <recommendedName>
        <fullName evidence="3">acid phosphatase</fullName>
        <ecNumber evidence="3">3.1.3.2</ecNumber>
    </recommendedName>
</protein>
<evidence type="ECO:0000256" key="2">
    <source>
        <dbReference type="ARBA" id="ARBA00005375"/>
    </source>
</evidence>
<gene>
    <name evidence="9" type="ORF">EB796_001870</name>
</gene>
<evidence type="ECO:0000256" key="5">
    <source>
        <dbReference type="ARBA" id="ARBA00022801"/>
    </source>
</evidence>
<dbReference type="SUPFAM" id="SSF53254">
    <property type="entry name" value="Phosphoglycerate mutase-like"/>
    <property type="match status" value="1"/>
</dbReference>
<comment type="catalytic activity">
    <reaction evidence="1">
        <text>a phosphate monoester + H2O = an alcohol + phosphate</text>
        <dbReference type="Rhea" id="RHEA:15017"/>
        <dbReference type="ChEBI" id="CHEBI:15377"/>
        <dbReference type="ChEBI" id="CHEBI:30879"/>
        <dbReference type="ChEBI" id="CHEBI:43474"/>
        <dbReference type="ChEBI" id="CHEBI:67140"/>
        <dbReference type="EC" id="3.1.3.2"/>
    </reaction>
</comment>
<dbReference type="AlphaFoldDB" id="A0A7J7KNT6"/>
<dbReference type="PANTHER" id="PTHR11567:SF211">
    <property type="entry name" value="PROSTATIC ACID PHOSPHATASE"/>
    <property type="match status" value="1"/>
</dbReference>
<dbReference type="Gene3D" id="3.40.50.1240">
    <property type="entry name" value="Phosphoglycerate mutase-like"/>
    <property type="match status" value="1"/>
</dbReference>
<keyword evidence="5" id="KW-0378">Hydrolase</keyword>
<accession>A0A7J7KNT6</accession>
<evidence type="ECO:0000256" key="3">
    <source>
        <dbReference type="ARBA" id="ARBA00012646"/>
    </source>
</evidence>
<keyword evidence="4" id="KW-0732">Signal</keyword>
<keyword evidence="7" id="KW-0325">Glycoprotein</keyword>
<dbReference type="Proteomes" id="UP000593567">
    <property type="component" value="Unassembled WGS sequence"/>
</dbReference>
<dbReference type="EC" id="3.1.3.2" evidence="3"/>
<organism evidence="9 10">
    <name type="scientific">Bugula neritina</name>
    <name type="common">Brown bryozoan</name>
    <name type="synonym">Sertularia neritina</name>
    <dbReference type="NCBI Taxonomy" id="10212"/>
    <lineage>
        <taxon>Eukaryota</taxon>
        <taxon>Metazoa</taxon>
        <taxon>Spiralia</taxon>
        <taxon>Lophotrochozoa</taxon>
        <taxon>Bryozoa</taxon>
        <taxon>Gymnolaemata</taxon>
        <taxon>Cheilostomatida</taxon>
        <taxon>Flustrina</taxon>
        <taxon>Buguloidea</taxon>
        <taxon>Bugulidae</taxon>
        <taxon>Bugula</taxon>
    </lineage>
</organism>
<keyword evidence="6" id="KW-1015">Disulfide bond</keyword>
<proteinExistence type="inferred from homology"/>
<dbReference type="Pfam" id="PF00328">
    <property type="entry name" value="His_Phos_2"/>
    <property type="match status" value="1"/>
</dbReference>
<evidence type="ECO:0000256" key="6">
    <source>
        <dbReference type="ARBA" id="ARBA00023157"/>
    </source>
</evidence>
<keyword evidence="10" id="KW-1185">Reference proteome</keyword>
<evidence type="ECO:0000313" key="10">
    <source>
        <dbReference type="Proteomes" id="UP000593567"/>
    </source>
</evidence>
<dbReference type="InterPro" id="IPR050645">
    <property type="entry name" value="Histidine_acid_phosphatase"/>
</dbReference>
<dbReference type="GO" id="GO:0003993">
    <property type="term" value="F:acid phosphatase activity"/>
    <property type="evidence" value="ECO:0007669"/>
    <property type="project" value="UniProtKB-EC"/>
</dbReference>
<reference evidence="9" key="1">
    <citation type="submission" date="2020-06" db="EMBL/GenBank/DDBJ databases">
        <title>Draft genome of Bugula neritina, a colonial animal packing powerful symbionts and potential medicines.</title>
        <authorList>
            <person name="Rayko M."/>
        </authorList>
    </citation>
    <scope>NUCLEOTIDE SEQUENCE [LARGE SCALE GENOMIC DNA]</scope>
    <source>
        <strain evidence="9">Kwan_BN1</strain>
    </source>
</reference>
<sequence>MGRPCALREKEVERVFSTPTIQQINSDYAEFFNLVGNNTGVDLSENGFRDITTVVDFLYIQVSYRIYYPPLPDWTTEGNVKCNNNPIIPCKDKTVYEIMKEMNDLRFYVMYNSTELHKLDGGSVLTDIGKKFGEYVAGNRSVTYNIYSAHDSTVSAVLTALQISDAKQPEYTATVMVELHKSAGDAQGHEVKVFYKPITDNSSIEEKNLPGCPSPCKLEDFLQYVKRFEISDWDKECGNNVPTTPAPPSTDSLGLTHQEKITIIACSTVVVVFCLILLIMFVRKRSSRSMAPYLSLGTGA</sequence>
<dbReference type="InterPro" id="IPR029033">
    <property type="entry name" value="His_PPase_superfam"/>
</dbReference>
<evidence type="ECO:0000256" key="1">
    <source>
        <dbReference type="ARBA" id="ARBA00000032"/>
    </source>
</evidence>
<dbReference type="EMBL" id="VXIV02000207">
    <property type="protein sequence ID" value="KAF6039834.1"/>
    <property type="molecule type" value="Genomic_DNA"/>
</dbReference>
<dbReference type="InterPro" id="IPR000560">
    <property type="entry name" value="His_Pase_clade-2"/>
</dbReference>
<keyword evidence="8" id="KW-1133">Transmembrane helix</keyword>
<evidence type="ECO:0000256" key="7">
    <source>
        <dbReference type="ARBA" id="ARBA00023180"/>
    </source>
</evidence>
<comment type="similarity">
    <text evidence="2">Belongs to the histidine acid phosphatase family.</text>
</comment>
<keyword evidence="8" id="KW-0472">Membrane</keyword>
<evidence type="ECO:0000256" key="4">
    <source>
        <dbReference type="ARBA" id="ARBA00022729"/>
    </source>
</evidence>
<feature type="transmembrane region" description="Helical" evidence="8">
    <location>
        <begin position="261"/>
        <end position="282"/>
    </location>
</feature>
<evidence type="ECO:0000256" key="8">
    <source>
        <dbReference type="SAM" id="Phobius"/>
    </source>
</evidence>
<keyword evidence="8" id="KW-0812">Transmembrane</keyword>
<evidence type="ECO:0000313" key="9">
    <source>
        <dbReference type="EMBL" id="KAF6039834.1"/>
    </source>
</evidence>
<comment type="caution">
    <text evidence="9">The sequence shown here is derived from an EMBL/GenBank/DDBJ whole genome shotgun (WGS) entry which is preliminary data.</text>
</comment>
<dbReference type="PANTHER" id="PTHR11567">
    <property type="entry name" value="ACID PHOSPHATASE-RELATED"/>
    <property type="match status" value="1"/>
</dbReference>
<name>A0A7J7KNT6_BUGNE</name>
<dbReference type="OrthoDB" id="5821688at2759"/>